<dbReference type="OrthoDB" id="10651295at2759"/>
<organism evidence="2 3">
    <name type="scientific">Parasitella parasitica</name>
    <dbReference type="NCBI Taxonomy" id="35722"/>
    <lineage>
        <taxon>Eukaryota</taxon>
        <taxon>Fungi</taxon>
        <taxon>Fungi incertae sedis</taxon>
        <taxon>Mucoromycota</taxon>
        <taxon>Mucoromycotina</taxon>
        <taxon>Mucoromycetes</taxon>
        <taxon>Mucorales</taxon>
        <taxon>Mucorineae</taxon>
        <taxon>Mucoraceae</taxon>
        <taxon>Parasitella</taxon>
    </lineage>
</organism>
<dbReference type="AlphaFoldDB" id="A0A0B7MQC0"/>
<accession>A0A0B7MQC0</accession>
<evidence type="ECO:0000256" key="1">
    <source>
        <dbReference type="SAM" id="MobiDB-lite"/>
    </source>
</evidence>
<gene>
    <name evidence="2" type="primary">PARPA_00553.1 scaffold 917</name>
</gene>
<sequence>MNHITYKQILINIKKKEEQTERALTEARAAEASTGENRYRRCGGLDHRDARLPICPKNYRNRRQHGSSSSSTASSVDAEQRARGIKRRKVAVSTTAIQGNPSQPGAFHVNFINLTLMNILRNSWVYLHSVTLGKPVNFAFLEALNNNTRTAFTNIVTEVVDYITELAIKSQMFAAHFILGEFSSFP</sequence>
<name>A0A0B7MQC0_9FUNG</name>
<protein>
    <submittedName>
        <fullName evidence="2">Uncharacterized protein</fullName>
    </submittedName>
</protein>
<feature type="region of interest" description="Disordered" evidence="1">
    <location>
        <begin position="53"/>
        <end position="87"/>
    </location>
</feature>
<dbReference type="EMBL" id="LN719154">
    <property type="protein sequence ID" value="CEP07272.1"/>
    <property type="molecule type" value="Genomic_DNA"/>
</dbReference>
<evidence type="ECO:0000313" key="2">
    <source>
        <dbReference type="EMBL" id="CEP07272.1"/>
    </source>
</evidence>
<dbReference type="Proteomes" id="UP000054107">
    <property type="component" value="Unassembled WGS sequence"/>
</dbReference>
<proteinExistence type="predicted"/>
<evidence type="ECO:0000313" key="3">
    <source>
        <dbReference type="Proteomes" id="UP000054107"/>
    </source>
</evidence>
<reference evidence="2" key="1">
    <citation type="submission" date="2014-09" db="EMBL/GenBank/DDBJ databases">
        <authorList>
            <person name="Ellenberger Sabrina"/>
        </authorList>
    </citation>
    <scope>NUCLEOTIDE SEQUENCE [LARGE SCALE GENOMIC DNA]</scope>
    <source>
        <strain evidence="2">CBS 412.66</strain>
    </source>
</reference>
<keyword evidence="3" id="KW-1185">Reference proteome</keyword>